<dbReference type="Pfam" id="PF11181">
    <property type="entry name" value="YflT"/>
    <property type="match status" value="1"/>
</dbReference>
<organism evidence="3 4">
    <name type="scientific">Siminovitchia acidinfaciens</name>
    <dbReference type="NCBI Taxonomy" id="2321395"/>
    <lineage>
        <taxon>Bacteria</taxon>
        <taxon>Bacillati</taxon>
        <taxon>Bacillota</taxon>
        <taxon>Bacilli</taxon>
        <taxon>Bacillales</taxon>
        <taxon>Bacillaceae</taxon>
        <taxon>Siminovitchia</taxon>
    </lineage>
</organism>
<comment type="caution">
    <text evidence="3">The sequence shown here is derived from an EMBL/GenBank/DDBJ whole genome shotgun (WGS) entry which is preliminary data.</text>
</comment>
<keyword evidence="4" id="KW-1185">Reference proteome</keyword>
<name>A0A429Y3N5_9BACI</name>
<proteinExistence type="predicted"/>
<evidence type="ECO:0000256" key="1">
    <source>
        <dbReference type="SAM" id="MobiDB-lite"/>
    </source>
</evidence>
<evidence type="ECO:0000313" key="3">
    <source>
        <dbReference type="EMBL" id="RST76046.1"/>
    </source>
</evidence>
<dbReference type="Proteomes" id="UP000287156">
    <property type="component" value="Unassembled WGS sequence"/>
</dbReference>
<feature type="region of interest" description="Disordered" evidence="1">
    <location>
        <begin position="160"/>
        <end position="246"/>
    </location>
</feature>
<sequence>MPRKPKKRRASTMKKNVVGIFATSFEAMKAIDSLKHDGIDQDHICVVANDDLKSNTIEEKTGVAVEDEIQDKAGRNTLWEELTSFFTKKDDGIKTYSDHLLDLGMTEADVNRYANEVENGHILVLVDSDADHGRIGLLSTENIPLNHTFDVKVHGEKVDNFTTGDRFDRDKTHPQARMHPPSDEKNHSEQHAGRPKERQNGMDLKCRQREYEELVNPFENRYPADFSRTDLQKGSNDHQDYGHNPS</sequence>
<feature type="compositionally biased region" description="Basic and acidic residues" evidence="1">
    <location>
        <begin position="180"/>
        <end position="212"/>
    </location>
</feature>
<feature type="compositionally biased region" description="Basic and acidic residues" evidence="1">
    <location>
        <begin position="160"/>
        <end position="173"/>
    </location>
</feature>
<evidence type="ECO:0000259" key="2">
    <source>
        <dbReference type="Pfam" id="PF11181"/>
    </source>
</evidence>
<protein>
    <recommendedName>
        <fullName evidence="2">General stress protein 17M-like domain-containing protein</fullName>
    </recommendedName>
</protein>
<feature type="compositionally biased region" description="Basic and acidic residues" evidence="1">
    <location>
        <begin position="227"/>
        <end position="246"/>
    </location>
</feature>
<accession>A0A429Y3N5</accession>
<reference evidence="3" key="1">
    <citation type="submission" date="2018-12" db="EMBL/GenBank/DDBJ databases">
        <authorList>
            <person name="Sun L."/>
            <person name="Chen Z."/>
        </authorList>
    </citation>
    <scope>NUCLEOTIDE SEQUENCE [LARGE SCALE GENOMIC DNA]</scope>
    <source>
        <strain evidence="3">3-2-2</strain>
    </source>
</reference>
<feature type="domain" description="General stress protein 17M-like" evidence="2">
    <location>
        <begin position="17"/>
        <end position="120"/>
    </location>
</feature>
<dbReference type="AlphaFoldDB" id="A0A429Y3N5"/>
<dbReference type="EMBL" id="QYTV02000002">
    <property type="protein sequence ID" value="RST76046.1"/>
    <property type="molecule type" value="Genomic_DNA"/>
</dbReference>
<gene>
    <name evidence="3" type="ORF">D4T97_004430</name>
</gene>
<evidence type="ECO:0000313" key="4">
    <source>
        <dbReference type="Proteomes" id="UP000287156"/>
    </source>
</evidence>
<dbReference type="InterPro" id="IPR025889">
    <property type="entry name" value="GSP17M-like_dom"/>
</dbReference>
<dbReference type="OrthoDB" id="2678178at2"/>